<dbReference type="RefSeq" id="WP_007278325.1">
    <property type="nucleotide sequence ID" value="NZ_ABCK01000007.1"/>
</dbReference>
<dbReference type="AlphaFoldDB" id="A6DKB3"/>
<gene>
    <name evidence="2" type="ORF">LNTAR_00380</name>
</gene>
<proteinExistence type="predicted"/>
<organism evidence="2 3">
    <name type="scientific">Lentisphaera araneosa HTCC2155</name>
    <dbReference type="NCBI Taxonomy" id="313628"/>
    <lineage>
        <taxon>Bacteria</taxon>
        <taxon>Pseudomonadati</taxon>
        <taxon>Lentisphaerota</taxon>
        <taxon>Lentisphaeria</taxon>
        <taxon>Lentisphaerales</taxon>
        <taxon>Lentisphaeraceae</taxon>
        <taxon>Lentisphaera</taxon>
    </lineage>
</organism>
<feature type="signal peptide" evidence="1">
    <location>
        <begin position="1"/>
        <end position="22"/>
    </location>
</feature>
<dbReference type="Proteomes" id="UP000004947">
    <property type="component" value="Unassembled WGS sequence"/>
</dbReference>
<name>A6DKB3_9BACT</name>
<evidence type="ECO:0000256" key="1">
    <source>
        <dbReference type="SAM" id="SignalP"/>
    </source>
</evidence>
<dbReference type="STRING" id="313628.LNTAR_00380"/>
<evidence type="ECO:0000313" key="2">
    <source>
        <dbReference type="EMBL" id="EDM27811.1"/>
    </source>
</evidence>
<dbReference type="SUPFAM" id="SSF56300">
    <property type="entry name" value="Metallo-dependent phosphatases"/>
    <property type="match status" value="1"/>
</dbReference>
<dbReference type="CDD" id="cd00838">
    <property type="entry name" value="MPP_superfamily"/>
    <property type="match status" value="1"/>
</dbReference>
<evidence type="ECO:0008006" key="4">
    <source>
        <dbReference type="Google" id="ProtNLM"/>
    </source>
</evidence>
<dbReference type="Gene3D" id="3.60.21.70">
    <property type="entry name" value="PhoD-like phosphatase"/>
    <property type="match status" value="1"/>
</dbReference>
<dbReference type="InterPro" id="IPR038607">
    <property type="entry name" value="PhoD-like_sf"/>
</dbReference>
<evidence type="ECO:0000313" key="3">
    <source>
        <dbReference type="Proteomes" id="UP000004947"/>
    </source>
</evidence>
<dbReference type="InterPro" id="IPR029052">
    <property type="entry name" value="Metallo-depent_PP-like"/>
</dbReference>
<protein>
    <recommendedName>
        <fullName evidence="4">PhoD-like phosphatase metallophosphatase domain-containing protein</fullName>
    </recommendedName>
</protein>
<dbReference type="eggNOG" id="COG3540">
    <property type="taxonomic scope" value="Bacteria"/>
</dbReference>
<comment type="caution">
    <text evidence="2">The sequence shown here is derived from an EMBL/GenBank/DDBJ whole genome shotgun (WGS) entry which is preliminary data.</text>
</comment>
<accession>A6DKB3</accession>
<feature type="chain" id="PRO_5002692309" description="PhoD-like phosphatase metallophosphatase domain-containing protein" evidence="1">
    <location>
        <begin position="23"/>
        <end position="644"/>
    </location>
</feature>
<sequence>MNLKSSFLGLSLGLMSTLSLQASQIDYDPLPFGDGPREKVLERLTTGKWWERKANNMHQKFIAERERSKAIGFAFYAHDHGVLKLTVQCFPLLPDEPTSVTLEIKEKGQWKKLDTQDVLYPGWSSHFRVENWDSSKTVDYRVKLGDLSTFEGTFRKDPKNKEEIVVASMSCNSPHDETPYQRAEYIKNLSIHDPDLLFFAGDQSYNHKEHTYAFLQFGVQFADIMKDRPTVMIPDDHDIGQANFWGEAGGVADAMSGDSGGYYFPGSYVKMVERQQTFNLPDAYDPTPIKQGIGVWYTDLNVGGIDFAIIEDRKFKTGPKGTIPPMGPRADHINDPSYDRKAVDLPGLKLLGNRQLKFLHNWSQDWTGAQMKSVLSATAFTGAVHKHGKLDNRLLADLDSNAWPQTGRNKALTEIRRGVATHLCGDQHLGVSVKHGIEGFRDGPYAFTNPALVNTVYGRWWWPENEQAGGGEKIDGPLPWTGDYLDGLGNKMTMLAYANPKYATKAELMKNRTSRADGYGLVRFNKSNNKVTFECWPRFCDVRKGDSVQFPGWPISFQMEENDGRKPAGHLPMINFDVENPVVQVIKDATGEILYTRRIQGKSFSAPVYAKGTYTVKAGLGKTDLWEKKSLSPGTKQLVNAQLK</sequence>
<reference evidence="2 3" key="1">
    <citation type="journal article" date="2010" name="J. Bacteriol.">
        <title>Genome sequence of Lentisphaera araneosa HTCC2155T, the type species of the order Lentisphaerales in the phylum Lentisphaerae.</title>
        <authorList>
            <person name="Thrash J.C."/>
            <person name="Cho J.C."/>
            <person name="Vergin K.L."/>
            <person name="Morris R.M."/>
            <person name="Giovannoni S.J."/>
        </authorList>
    </citation>
    <scope>NUCLEOTIDE SEQUENCE [LARGE SCALE GENOMIC DNA]</scope>
    <source>
        <strain evidence="2 3">HTCC2155</strain>
    </source>
</reference>
<keyword evidence="3" id="KW-1185">Reference proteome</keyword>
<dbReference type="OrthoDB" id="9761852at2"/>
<keyword evidence="1" id="KW-0732">Signal</keyword>
<dbReference type="EMBL" id="ABCK01000007">
    <property type="protein sequence ID" value="EDM27811.1"/>
    <property type="molecule type" value="Genomic_DNA"/>
</dbReference>